<sequence length="102" mass="11343">MASRTINTEAKACSIKTLSIIALFITPFSLVRCKSCIWFISRVTMVHVIGSVSVVRGADVGVGWYLVYLLAVRRPLPYALPPPDPPEPGQVMIAWWRSIQLD</sequence>
<dbReference type="Proteomes" id="UP000789524">
    <property type="component" value="Unassembled WGS sequence"/>
</dbReference>
<accession>A0A8J2R6B7</accession>
<reference evidence="2" key="1">
    <citation type="submission" date="2021-09" db="EMBL/GenBank/DDBJ databases">
        <authorList>
            <person name="Martin H S."/>
        </authorList>
    </citation>
    <scope>NUCLEOTIDE SEQUENCE</scope>
</reference>
<keyword evidence="1" id="KW-0472">Membrane</keyword>
<proteinExistence type="predicted"/>
<protein>
    <submittedName>
        <fullName evidence="2">(African queen) hypothetical protein</fullName>
    </submittedName>
</protein>
<keyword evidence="1" id="KW-0812">Transmembrane</keyword>
<name>A0A8J2R6B7_9NEOP</name>
<dbReference type="AlphaFoldDB" id="A0A8J2R6B7"/>
<organism evidence="2 3">
    <name type="scientific">Danaus chrysippus</name>
    <name type="common">African queen</name>
    <dbReference type="NCBI Taxonomy" id="151541"/>
    <lineage>
        <taxon>Eukaryota</taxon>
        <taxon>Metazoa</taxon>
        <taxon>Ecdysozoa</taxon>
        <taxon>Arthropoda</taxon>
        <taxon>Hexapoda</taxon>
        <taxon>Insecta</taxon>
        <taxon>Pterygota</taxon>
        <taxon>Neoptera</taxon>
        <taxon>Endopterygota</taxon>
        <taxon>Lepidoptera</taxon>
        <taxon>Glossata</taxon>
        <taxon>Ditrysia</taxon>
        <taxon>Papilionoidea</taxon>
        <taxon>Nymphalidae</taxon>
        <taxon>Danainae</taxon>
        <taxon>Danaini</taxon>
        <taxon>Danaina</taxon>
        <taxon>Danaus</taxon>
        <taxon>Anosia</taxon>
    </lineage>
</organism>
<evidence type="ECO:0000313" key="2">
    <source>
        <dbReference type="EMBL" id="CAG9581995.1"/>
    </source>
</evidence>
<evidence type="ECO:0000256" key="1">
    <source>
        <dbReference type="SAM" id="Phobius"/>
    </source>
</evidence>
<keyword evidence="3" id="KW-1185">Reference proteome</keyword>
<feature type="transmembrane region" description="Helical" evidence="1">
    <location>
        <begin position="49"/>
        <end position="71"/>
    </location>
</feature>
<evidence type="ECO:0000313" key="3">
    <source>
        <dbReference type="Proteomes" id="UP000789524"/>
    </source>
</evidence>
<dbReference type="EMBL" id="CAKASE010000080">
    <property type="protein sequence ID" value="CAG9581995.1"/>
    <property type="molecule type" value="Genomic_DNA"/>
</dbReference>
<gene>
    <name evidence="2" type="ORF">DCHRY22_LOCUS14363</name>
</gene>
<keyword evidence="1" id="KW-1133">Transmembrane helix</keyword>
<comment type="caution">
    <text evidence="2">The sequence shown here is derived from an EMBL/GenBank/DDBJ whole genome shotgun (WGS) entry which is preliminary data.</text>
</comment>